<dbReference type="GO" id="GO:0016020">
    <property type="term" value="C:membrane"/>
    <property type="evidence" value="ECO:0007669"/>
    <property type="project" value="UniProtKB-SubCell"/>
</dbReference>
<sequence>MAGTRVPRRAVSDPPWVASLLGDTRWAWLWAIVRVYVGYQWFEAGLHKVTDPAWVRTGAALQAYWQRAVQIPAQGRPPVTYDWYREFLTFLLNSGSHTWFAKLVAYGELVMGIFLIVGLFTGFAAFFGAFANFNFMLAGSASTNPVLFLLAVLLMLAWKIAGYWGLDYWVLPAVGTPWKSVPTTAPERGG</sequence>
<organism evidence="6 7">
    <name type="scientific">Caldinitratiruptor microaerophilus</name>
    <dbReference type="NCBI Taxonomy" id="671077"/>
    <lineage>
        <taxon>Bacteria</taxon>
        <taxon>Bacillati</taxon>
        <taxon>Bacillota</taxon>
        <taxon>Clostridia</taxon>
        <taxon>Eubacteriales</taxon>
        <taxon>Symbiobacteriaceae</taxon>
        <taxon>Caldinitratiruptor</taxon>
    </lineage>
</organism>
<reference evidence="6" key="1">
    <citation type="submission" date="2022-03" db="EMBL/GenBank/DDBJ databases">
        <title>Complete genome sequence of Caldinitratiruptor microaerophilus.</title>
        <authorList>
            <person name="Mukaiyama R."/>
            <person name="Nishiyama T."/>
            <person name="Ueda K."/>
        </authorList>
    </citation>
    <scope>NUCLEOTIDE SEQUENCE</scope>
    <source>
        <strain evidence="6">JCM 16183</strain>
    </source>
</reference>
<evidence type="ECO:0000313" key="6">
    <source>
        <dbReference type="EMBL" id="BDG62039.1"/>
    </source>
</evidence>
<gene>
    <name evidence="6" type="ORF">caldi_31290</name>
</gene>
<comment type="subcellular location">
    <subcellularLocation>
        <location evidence="1">Membrane</location>
        <topology evidence="1">Multi-pass membrane protein</topology>
    </subcellularLocation>
</comment>
<evidence type="ECO:0000313" key="7">
    <source>
        <dbReference type="Proteomes" id="UP001163687"/>
    </source>
</evidence>
<dbReference type="RefSeq" id="WP_264842648.1">
    <property type="nucleotide sequence ID" value="NZ_AP025628.1"/>
</dbReference>
<evidence type="ECO:0008006" key="8">
    <source>
        <dbReference type="Google" id="ProtNLM"/>
    </source>
</evidence>
<evidence type="ECO:0000256" key="5">
    <source>
        <dbReference type="SAM" id="Phobius"/>
    </source>
</evidence>
<protein>
    <recommendedName>
        <fullName evidence="8">DoxX family protein</fullName>
    </recommendedName>
</protein>
<accession>A0AA35CMH3</accession>
<dbReference type="Pfam" id="PF07681">
    <property type="entry name" value="DoxX"/>
    <property type="match status" value="1"/>
</dbReference>
<keyword evidence="4 5" id="KW-0472">Membrane</keyword>
<keyword evidence="2 5" id="KW-0812">Transmembrane</keyword>
<keyword evidence="3 5" id="KW-1133">Transmembrane helix</keyword>
<evidence type="ECO:0000256" key="2">
    <source>
        <dbReference type="ARBA" id="ARBA00022692"/>
    </source>
</evidence>
<dbReference type="EMBL" id="AP025628">
    <property type="protein sequence ID" value="BDG62039.1"/>
    <property type="molecule type" value="Genomic_DNA"/>
</dbReference>
<feature type="transmembrane region" description="Helical" evidence="5">
    <location>
        <begin position="145"/>
        <end position="166"/>
    </location>
</feature>
<name>A0AA35CMH3_9FIRM</name>
<dbReference type="KEGG" id="cmic:caldi_31290"/>
<evidence type="ECO:0000256" key="3">
    <source>
        <dbReference type="ARBA" id="ARBA00022989"/>
    </source>
</evidence>
<evidence type="ECO:0000256" key="4">
    <source>
        <dbReference type="ARBA" id="ARBA00023136"/>
    </source>
</evidence>
<dbReference type="AlphaFoldDB" id="A0AA35CMH3"/>
<evidence type="ECO:0000256" key="1">
    <source>
        <dbReference type="ARBA" id="ARBA00004141"/>
    </source>
</evidence>
<dbReference type="PANTHER" id="PTHR39157">
    <property type="entry name" value="INTEGRAL MEMBRANE PROTEIN-RELATED"/>
    <property type="match status" value="1"/>
</dbReference>
<feature type="transmembrane region" description="Helical" evidence="5">
    <location>
        <begin position="109"/>
        <end position="133"/>
    </location>
</feature>
<dbReference type="InterPro" id="IPR032808">
    <property type="entry name" value="DoxX"/>
</dbReference>
<dbReference type="PANTHER" id="PTHR39157:SF1">
    <property type="entry name" value="DOXX FAMILY PROTEIN"/>
    <property type="match status" value="1"/>
</dbReference>
<proteinExistence type="predicted"/>
<keyword evidence="7" id="KW-1185">Reference proteome</keyword>
<dbReference type="Proteomes" id="UP001163687">
    <property type="component" value="Chromosome"/>
</dbReference>